<name>A0A0U2QNW3_9ALTE</name>
<protein>
    <recommendedName>
        <fullName evidence="5">HTH araC/xylS-type domain-containing protein</fullName>
    </recommendedName>
</protein>
<feature type="transmembrane region" description="Helical" evidence="4">
    <location>
        <begin position="189"/>
        <end position="211"/>
    </location>
</feature>
<dbReference type="InterPro" id="IPR020449">
    <property type="entry name" value="Tscrpt_reg_AraC-type_HTH"/>
</dbReference>
<reference evidence="6 7" key="1">
    <citation type="submission" date="2015-12" db="EMBL/GenBank/DDBJ databases">
        <title>Complete genome of Lacimicrobium alkaliphilum KCTC 32984.</title>
        <authorList>
            <person name="Kim S.-G."/>
            <person name="Lee Y.-J."/>
        </authorList>
    </citation>
    <scope>NUCLEOTIDE SEQUENCE [LARGE SCALE GENOMIC DNA]</scope>
    <source>
        <strain evidence="6 7">YelD216</strain>
    </source>
</reference>
<keyword evidence="1" id="KW-0805">Transcription regulation</keyword>
<keyword evidence="7" id="KW-1185">Reference proteome</keyword>
<evidence type="ECO:0000256" key="3">
    <source>
        <dbReference type="ARBA" id="ARBA00023163"/>
    </source>
</evidence>
<dbReference type="RefSeq" id="WP_062481457.1">
    <property type="nucleotide sequence ID" value="NZ_CP013650.1"/>
</dbReference>
<feature type="transmembrane region" description="Helical" evidence="4">
    <location>
        <begin position="6"/>
        <end position="27"/>
    </location>
</feature>
<evidence type="ECO:0000256" key="4">
    <source>
        <dbReference type="SAM" id="Phobius"/>
    </source>
</evidence>
<dbReference type="GO" id="GO:0003700">
    <property type="term" value="F:DNA-binding transcription factor activity"/>
    <property type="evidence" value="ECO:0007669"/>
    <property type="project" value="InterPro"/>
</dbReference>
<accession>A0A0U2QNW3</accession>
<dbReference type="STRING" id="1526571.AT746_14355"/>
<dbReference type="SMART" id="SM00342">
    <property type="entry name" value="HTH_ARAC"/>
    <property type="match status" value="1"/>
</dbReference>
<dbReference type="PROSITE" id="PS01124">
    <property type="entry name" value="HTH_ARAC_FAMILY_2"/>
    <property type="match status" value="1"/>
</dbReference>
<dbReference type="Pfam" id="PF12833">
    <property type="entry name" value="HTH_18"/>
    <property type="match status" value="1"/>
</dbReference>
<feature type="transmembrane region" description="Helical" evidence="4">
    <location>
        <begin position="141"/>
        <end position="164"/>
    </location>
</feature>
<dbReference type="KEGG" id="lal:AT746_14355"/>
<evidence type="ECO:0000256" key="2">
    <source>
        <dbReference type="ARBA" id="ARBA00023125"/>
    </source>
</evidence>
<dbReference type="SUPFAM" id="SSF46689">
    <property type="entry name" value="Homeodomain-like"/>
    <property type="match status" value="1"/>
</dbReference>
<dbReference type="InterPro" id="IPR018062">
    <property type="entry name" value="HTH_AraC-typ_CS"/>
</dbReference>
<evidence type="ECO:0000256" key="1">
    <source>
        <dbReference type="ARBA" id="ARBA00023015"/>
    </source>
</evidence>
<dbReference type="AlphaFoldDB" id="A0A0U2QNW3"/>
<proteinExistence type="predicted"/>
<gene>
    <name evidence="6" type="ORF">AT746_14355</name>
</gene>
<dbReference type="InterPro" id="IPR009057">
    <property type="entry name" value="Homeodomain-like_sf"/>
</dbReference>
<keyword evidence="2" id="KW-0238">DNA-binding</keyword>
<sequence length="394" mass="43978">MENTASNLVFDITLATAGQILLAVTLIFSRSSSPVSHKFLAAVLLTLLVLIARPVVDVYAPAGRVLSLLLMLPALLSLGPLLWFYIASLTSEKPWQWQNKNFRHFALAIIGAVCALLTGLLPDEIKIPLLTNGTGDMSGYVGALMIAVFTLVMGWIAQSGYYLVRIVKRLKRYRQTLKQQFANNENRELHWITLLMGGLGVAWVLAALSVITDNLYLDAVLSREGGAWMVWALVWLLSAWGLWQRPGFEGHYLAPQEVITPVLATENAAKYQRSSLGDEQSKRIADKLENAMRDDKLYLDSDISLTRLAKHIGVTPNYLSQTLNETLGQTFFDYINRWRIDAAKPLILANQQSVLDVALSVGFNARSSFYKAFKLHTGMTPGEYRDHKPDERIV</sequence>
<dbReference type="GO" id="GO:0043565">
    <property type="term" value="F:sequence-specific DNA binding"/>
    <property type="evidence" value="ECO:0007669"/>
    <property type="project" value="InterPro"/>
</dbReference>
<feature type="domain" description="HTH araC/xylS-type" evidence="5">
    <location>
        <begin position="282"/>
        <end position="387"/>
    </location>
</feature>
<feature type="transmembrane region" description="Helical" evidence="4">
    <location>
        <begin position="39"/>
        <end position="56"/>
    </location>
</feature>
<dbReference type="InterPro" id="IPR018060">
    <property type="entry name" value="HTH_AraC"/>
</dbReference>
<feature type="transmembrane region" description="Helical" evidence="4">
    <location>
        <begin position="226"/>
        <end position="243"/>
    </location>
</feature>
<dbReference type="Proteomes" id="UP000068447">
    <property type="component" value="Chromosome"/>
</dbReference>
<dbReference type="EMBL" id="CP013650">
    <property type="protein sequence ID" value="ALS99323.1"/>
    <property type="molecule type" value="Genomic_DNA"/>
</dbReference>
<keyword evidence="4" id="KW-0472">Membrane</keyword>
<keyword evidence="4" id="KW-1133">Transmembrane helix</keyword>
<evidence type="ECO:0000313" key="6">
    <source>
        <dbReference type="EMBL" id="ALS99323.1"/>
    </source>
</evidence>
<evidence type="ECO:0000313" key="7">
    <source>
        <dbReference type="Proteomes" id="UP000068447"/>
    </source>
</evidence>
<keyword evidence="3" id="KW-0804">Transcription</keyword>
<dbReference type="PANTHER" id="PTHR43280:SF29">
    <property type="entry name" value="ARAC-FAMILY TRANSCRIPTIONAL REGULATOR"/>
    <property type="match status" value="1"/>
</dbReference>
<keyword evidence="4" id="KW-0812">Transmembrane</keyword>
<dbReference type="PRINTS" id="PR00032">
    <property type="entry name" value="HTHARAC"/>
</dbReference>
<dbReference type="Gene3D" id="1.10.10.60">
    <property type="entry name" value="Homeodomain-like"/>
    <property type="match status" value="2"/>
</dbReference>
<feature type="transmembrane region" description="Helical" evidence="4">
    <location>
        <begin position="68"/>
        <end position="90"/>
    </location>
</feature>
<dbReference type="PROSITE" id="PS00041">
    <property type="entry name" value="HTH_ARAC_FAMILY_1"/>
    <property type="match status" value="1"/>
</dbReference>
<evidence type="ECO:0000259" key="5">
    <source>
        <dbReference type="PROSITE" id="PS01124"/>
    </source>
</evidence>
<organism evidence="6 7">
    <name type="scientific">Lacimicrobium alkaliphilum</name>
    <dbReference type="NCBI Taxonomy" id="1526571"/>
    <lineage>
        <taxon>Bacteria</taxon>
        <taxon>Pseudomonadati</taxon>
        <taxon>Pseudomonadota</taxon>
        <taxon>Gammaproteobacteria</taxon>
        <taxon>Alteromonadales</taxon>
        <taxon>Alteromonadaceae</taxon>
        <taxon>Lacimicrobium</taxon>
    </lineage>
</organism>
<dbReference type="PANTHER" id="PTHR43280">
    <property type="entry name" value="ARAC-FAMILY TRANSCRIPTIONAL REGULATOR"/>
    <property type="match status" value="1"/>
</dbReference>
<feature type="transmembrane region" description="Helical" evidence="4">
    <location>
        <begin position="102"/>
        <end position="121"/>
    </location>
</feature>
<dbReference type="OrthoDB" id="345413at2"/>